<keyword evidence="3" id="KW-1185">Reference proteome</keyword>
<gene>
    <name evidence="2" type="ORF">CLV75_2084</name>
</gene>
<name>A0A497ZIA5_9RHOB</name>
<organism evidence="2 3">
    <name type="scientific">Ruegeria conchae</name>
    <dbReference type="NCBI Taxonomy" id="981384"/>
    <lineage>
        <taxon>Bacteria</taxon>
        <taxon>Pseudomonadati</taxon>
        <taxon>Pseudomonadota</taxon>
        <taxon>Alphaproteobacteria</taxon>
        <taxon>Rhodobacterales</taxon>
        <taxon>Roseobacteraceae</taxon>
        <taxon>Ruegeria</taxon>
    </lineage>
</organism>
<comment type="caution">
    <text evidence="2">The sequence shown here is derived from an EMBL/GenBank/DDBJ whole genome shotgun (WGS) entry which is preliminary data.</text>
</comment>
<dbReference type="Proteomes" id="UP000271700">
    <property type="component" value="Unassembled WGS sequence"/>
</dbReference>
<accession>A0A497ZIA5</accession>
<reference evidence="2 3" key="1">
    <citation type="submission" date="2018-10" db="EMBL/GenBank/DDBJ databases">
        <title>Genomic Encyclopedia of Archaeal and Bacterial Type Strains, Phase II (KMG-II): from individual species to whole genera.</title>
        <authorList>
            <person name="Goeker M."/>
        </authorList>
    </citation>
    <scope>NUCLEOTIDE SEQUENCE [LARGE SCALE GENOMIC DNA]</scope>
    <source>
        <strain evidence="2 3">DSM 29317</strain>
    </source>
</reference>
<feature type="region of interest" description="Disordered" evidence="1">
    <location>
        <begin position="35"/>
        <end position="57"/>
    </location>
</feature>
<evidence type="ECO:0000313" key="2">
    <source>
        <dbReference type="EMBL" id="RLK08409.1"/>
    </source>
</evidence>
<dbReference type="AlphaFoldDB" id="A0A497ZIA5"/>
<dbReference type="EMBL" id="RCCT01000002">
    <property type="protein sequence ID" value="RLK08409.1"/>
    <property type="molecule type" value="Genomic_DNA"/>
</dbReference>
<evidence type="ECO:0000313" key="3">
    <source>
        <dbReference type="Proteomes" id="UP000271700"/>
    </source>
</evidence>
<evidence type="ECO:0000256" key="1">
    <source>
        <dbReference type="SAM" id="MobiDB-lite"/>
    </source>
</evidence>
<sequence>MQSTQTTLITTKLNCAYGEAERRMIPCAFGVPINNTANDRTPDRSMGEFADQAMNAA</sequence>
<protein>
    <submittedName>
        <fullName evidence="2">Uncharacterized protein</fullName>
    </submittedName>
</protein>
<proteinExistence type="predicted"/>